<dbReference type="Gramene" id="TraesLAC5A03G02553630.1">
    <property type="protein sequence ID" value="TraesLAC5A03G02553630.1.CDS1"/>
    <property type="gene ID" value="TraesLAC5A03G02553630"/>
</dbReference>
<feature type="region of interest" description="Disordered" evidence="1">
    <location>
        <begin position="1"/>
        <end position="101"/>
    </location>
</feature>
<name>A0A3B6KBD0_WHEAT</name>
<dbReference type="Gramene" id="TraesJUL5A03G02619920.1">
    <property type="protein sequence ID" value="TraesJUL5A03G02619920.1.CDS1"/>
    <property type="gene ID" value="TraesJUL5A03G02619920"/>
</dbReference>
<evidence type="ECO:0000313" key="2">
    <source>
        <dbReference type="EnsemblPlants" id="TraesCS5A02G085400.1.cds1"/>
    </source>
</evidence>
<dbReference type="Gramene" id="TraesCS5A02G085400.1">
    <property type="protein sequence ID" value="TraesCS5A02G085400.1.cds1"/>
    <property type="gene ID" value="TraesCS5A02G085400"/>
</dbReference>
<dbReference type="Gramene" id="TraesRN5A0100221500.1">
    <property type="protein sequence ID" value="TraesRN5A0100221500.1"/>
    <property type="gene ID" value="TraesRN5A0100221500"/>
</dbReference>
<dbReference type="OrthoDB" id="6513042at2759"/>
<accession>A0A3B6KBD0</accession>
<dbReference type="Gramene" id="TraesSYM5A03G02628590.1">
    <property type="protein sequence ID" value="TraesSYM5A03G02628590.1.CDS1"/>
    <property type="gene ID" value="TraesSYM5A03G02628590"/>
</dbReference>
<evidence type="ECO:0000313" key="3">
    <source>
        <dbReference type="Proteomes" id="UP000019116"/>
    </source>
</evidence>
<feature type="compositionally biased region" description="Basic residues" evidence="1">
    <location>
        <begin position="1"/>
        <end position="11"/>
    </location>
</feature>
<dbReference type="Gramene" id="TraesARI5A03G02641230.1">
    <property type="protein sequence ID" value="TraesARI5A03G02641230.1.CDS1"/>
    <property type="gene ID" value="TraesARI5A03G02641230"/>
</dbReference>
<dbReference type="Gramene" id="TraesNOR5A03G02619940.1">
    <property type="protein sequence ID" value="TraesNOR5A03G02619940.1.CDS1"/>
    <property type="gene ID" value="TraesNOR5A03G02619940"/>
</dbReference>
<dbReference type="Gramene" id="TraesCLE_scaffold_075454_01G000100.1">
    <property type="protein sequence ID" value="TraesCLE_scaffold_075454_01G000100.1"/>
    <property type="gene ID" value="TraesCLE_scaffold_075454_01G000100"/>
</dbReference>
<sequence>MAPIRRNRRQTQGKEAQSGFEAPSLRGGNVPTGEFGTCPQPDRTVHFPRPKGIGPVGESSSSKHRSPPQEEDVEMAAWQQADRQRRKWSESTAGGEQARAPRRWAARYSTFLMKDTPWHAGGVLLLQPGDNPRLILKDNRGVTIDARLLRDGESVSFDDTILFPCHRAIVGHAQGEGDSRV</sequence>
<dbReference type="Gramene" id="TraesROB_scaffold_082399_01G000100.1">
    <property type="protein sequence ID" value="TraesROB_scaffold_082399_01G000100.1"/>
    <property type="gene ID" value="TraesROB_scaffold_082399_01G000100"/>
</dbReference>
<keyword evidence="3" id="KW-1185">Reference proteome</keyword>
<dbReference type="Gramene" id="TraesJAG5A03G02601540.1">
    <property type="protein sequence ID" value="TraesJAG5A03G02601540.1.CDS1"/>
    <property type="gene ID" value="TraesJAG5A03G02601540"/>
</dbReference>
<evidence type="ECO:0000256" key="1">
    <source>
        <dbReference type="SAM" id="MobiDB-lite"/>
    </source>
</evidence>
<dbReference type="Gramene" id="TraesCS5A03G0214700.1">
    <property type="protein sequence ID" value="TraesCS5A03G0214700.1.CDS1"/>
    <property type="gene ID" value="TraesCS5A03G0214700"/>
</dbReference>
<dbReference type="Gramene" id="TraesMAC5A03G02598250.1">
    <property type="protein sequence ID" value="TraesMAC5A03G02598250.1.CDS1"/>
    <property type="gene ID" value="TraesMAC5A03G02598250"/>
</dbReference>
<dbReference type="Proteomes" id="UP000019116">
    <property type="component" value="Chromosome 5A"/>
</dbReference>
<protein>
    <submittedName>
        <fullName evidence="2">Uncharacterized protein</fullName>
    </submittedName>
</protein>
<reference evidence="2" key="2">
    <citation type="submission" date="2018-10" db="UniProtKB">
        <authorList>
            <consortium name="EnsemblPlants"/>
        </authorList>
    </citation>
    <scope>IDENTIFICATION</scope>
</reference>
<dbReference type="Gramene" id="TraesCAD_scaffold_056582_01G000200.1">
    <property type="protein sequence ID" value="TraesCAD_scaffold_056582_01G000200.1"/>
    <property type="gene ID" value="TraesCAD_scaffold_056582_01G000200"/>
</dbReference>
<dbReference type="EnsemblPlants" id="TraesCS5A02G085400.1">
    <property type="protein sequence ID" value="TraesCS5A02G085400.1.cds1"/>
    <property type="gene ID" value="TraesCS5A02G085400"/>
</dbReference>
<dbReference type="Gramene" id="TraesWEE_scaffold_109340_01G000100.1">
    <property type="protein sequence ID" value="TraesWEE_scaffold_109340_01G000100.1"/>
    <property type="gene ID" value="TraesWEE_scaffold_109340_01G000100"/>
</dbReference>
<dbReference type="Gramene" id="TraesLDM5A03G02603670.1">
    <property type="protein sequence ID" value="TraesLDM5A03G02603670.1.CDS1"/>
    <property type="gene ID" value="TraesLDM5A03G02603670"/>
</dbReference>
<dbReference type="Gramene" id="TraesSTA5A03G02590500.1">
    <property type="protein sequence ID" value="TraesSTA5A03G02590500.1.CDS1"/>
    <property type="gene ID" value="TraesSTA5A03G02590500"/>
</dbReference>
<proteinExistence type="predicted"/>
<dbReference type="AlphaFoldDB" id="A0A3B6KBD0"/>
<reference evidence="2" key="1">
    <citation type="submission" date="2018-08" db="EMBL/GenBank/DDBJ databases">
        <authorList>
            <person name="Rossello M."/>
        </authorList>
    </citation>
    <scope>NUCLEOTIDE SEQUENCE [LARGE SCALE GENOMIC DNA]</scope>
    <source>
        <strain evidence="2">cv. Chinese Spring</strain>
    </source>
</reference>
<organism evidence="2">
    <name type="scientific">Triticum aestivum</name>
    <name type="common">Wheat</name>
    <dbReference type="NCBI Taxonomy" id="4565"/>
    <lineage>
        <taxon>Eukaryota</taxon>
        <taxon>Viridiplantae</taxon>
        <taxon>Streptophyta</taxon>
        <taxon>Embryophyta</taxon>
        <taxon>Tracheophyta</taxon>
        <taxon>Spermatophyta</taxon>
        <taxon>Magnoliopsida</taxon>
        <taxon>Liliopsida</taxon>
        <taxon>Poales</taxon>
        <taxon>Poaceae</taxon>
        <taxon>BOP clade</taxon>
        <taxon>Pooideae</taxon>
        <taxon>Triticodae</taxon>
        <taxon>Triticeae</taxon>
        <taxon>Triticinae</taxon>
        <taxon>Triticum</taxon>
    </lineage>
</organism>